<dbReference type="Gene3D" id="3.40.50.1820">
    <property type="entry name" value="alpha/beta hydrolase"/>
    <property type="match status" value="2"/>
</dbReference>
<dbReference type="RefSeq" id="WP_095509267.1">
    <property type="nucleotide sequence ID" value="NZ_MQWD01000001.1"/>
</dbReference>
<gene>
    <name evidence="3" type="ORF">BSZ37_03830</name>
</gene>
<dbReference type="Proteomes" id="UP000216339">
    <property type="component" value="Unassembled WGS sequence"/>
</dbReference>
<proteinExistence type="predicted"/>
<dbReference type="InterPro" id="IPR029058">
    <property type="entry name" value="AB_hydrolase_fold"/>
</dbReference>
<dbReference type="PANTHER" id="PTHR48098:SF6">
    <property type="entry name" value="FERRI-BACILLIBACTIN ESTERASE BESA"/>
    <property type="match status" value="1"/>
</dbReference>
<name>A0A271IY43_9BACT</name>
<evidence type="ECO:0000256" key="2">
    <source>
        <dbReference type="SAM" id="SignalP"/>
    </source>
</evidence>
<dbReference type="EMBL" id="MQWD01000001">
    <property type="protein sequence ID" value="PAP75625.1"/>
    <property type="molecule type" value="Genomic_DNA"/>
</dbReference>
<evidence type="ECO:0000256" key="1">
    <source>
        <dbReference type="SAM" id="MobiDB-lite"/>
    </source>
</evidence>
<comment type="caution">
    <text evidence="3">The sequence shown here is derived from an EMBL/GenBank/DDBJ whole genome shotgun (WGS) entry which is preliminary data.</text>
</comment>
<accession>A0A271IY43</accession>
<dbReference type="AlphaFoldDB" id="A0A271IY43"/>
<keyword evidence="4" id="KW-1185">Reference proteome</keyword>
<feature type="region of interest" description="Disordered" evidence="1">
    <location>
        <begin position="232"/>
        <end position="252"/>
    </location>
</feature>
<feature type="signal peptide" evidence="2">
    <location>
        <begin position="1"/>
        <end position="17"/>
    </location>
</feature>
<keyword evidence="2" id="KW-0732">Signal</keyword>
<organism evidence="3 4">
    <name type="scientific">Rubrivirga marina</name>
    <dbReference type="NCBI Taxonomy" id="1196024"/>
    <lineage>
        <taxon>Bacteria</taxon>
        <taxon>Pseudomonadati</taxon>
        <taxon>Rhodothermota</taxon>
        <taxon>Rhodothermia</taxon>
        <taxon>Rhodothermales</taxon>
        <taxon>Rubricoccaceae</taxon>
        <taxon>Rubrivirga</taxon>
    </lineage>
</organism>
<evidence type="ECO:0000313" key="3">
    <source>
        <dbReference type="EMBL" id="PAP75625.1"/>
    </source>
</evidence>
<protein>
    <recommendedName>
        <fullName evidence="5">Esterase</fullName>
    </recommendedName>
</protein>
<reference evidence="3 4" key="1">
    <citation type="submission" date="2016-11" db="EMBL/GenBank/DDBJ databases">
        <title>Study of marine rhodopsin-containing bacteria.</title>
        <authorList>
            <person name="Yoshizawa S."/>
            <person name="Kumagai Y."/>
            <person name="Kogure K."/>
        </authorList>
    </citation>
    <scope>NUCLEOTIDE SEQUENCE [LARGE SCALE GENOMIC DNA]</scope>
    <source>
        <strain evidence="3 4">SAORIC-28</strain>
    </source>
</reference>
<dbReference type="InterPro" id="IPR050583">
    <property type="entry name" value="Mycobacterial_A85_antigen"/>
</dbReference>
<evidence type="ECO:0008006" key="5">
    <source>
        <dbReference type="Google" id="ProtNLM"/>
    </source>
</evidence>
<dbReference type="SUPFAM" id="SSF53474">
    <property type="entry name" value="alpha/beta-Hydrolases"/>
    <property type="match status" value="1"/>
</dbReference>
<dbReference type="OrthoDB" id="9784036at2"/>
<dbReference type="Pfam" id="PF00756">
    <property type="entry name" value="Esterase"/>
    <property type="match status" value="2"/>
</dbReference>
<dbReference type="InterPro" id="IPR000801">
    <property type="entry name" value="Esterase-like"/>
</dbReference>
<feature type="chain" id="PRO_5012470500" description="Esterase" evidence="2">
    <location>
        <begin position="18"/>
        <end position="466"/>
    </location>
</feature>
<dbReference type="PANTHER" id="PTHR48098">
    <property type="entry name" value="ENTEROCHELIN ESTERASE-RELATED"/>
    <property type="match status" value="1"/>
</dbReference>
<sequence length="466" mass="49159">MPRLGLLVALLTASAVAQPDTLRATLDLRQPLADGWLDPTADTVGLRGDRAPLSWGGTFEAADPDGDGLYTAAVPIAVEGDSLVVDLKIKVDGPGNPNDGWQEGENHRVVVRRGGTDLELAWGDRVAPAPGVVTGRVDTIEGVEGAGLAPRSGYVWLPPGYEDEPGRRYPVLYLHDGAGVFGTQPGAEWGLDEAATALIEAGEIEPLILVGVANTNRRTDEYTPTRRAWRRVMNRSGPPTGDGPLAPSTGPFATDAGEVVVIRETEGGLVAEIPGGVSPVTPRPDGTYHIEPDITVEVERDAQGVTATLIATRPPAGGLGDAYGRLLTDVVKPLIDARYRTLPDAAHTGLGGSSLGGLVTMHLGITRPDVFGRLIVASPSVWWDDKAILDAVAAATPPPGQRVWVDVGTEEGGSMVPDARRLAALLVETGWDEALVRYVEAEGAGHSERAWAERAPDMLRFLFPAE</sequence>
<evidence type="ECO:0000313" key="4">
    <source>
        <dbReference type="Proteomes" id="UP000216339"/>
    </source>
</evidence>